<feature type="compositionally biased region" description="Acidic residues" evidence="4">
    <location>
        <begin position="148"/>
        <end position="164"/>
    </location>
</feature>
<feature type="compositionally biased region" description="Basic and acidic residues" evidence="4">
    <location>
        <begin position="55"/>
        <end position="64"/>
    </location>
</feature>
<protein>
    <submittedName>
        <fullName evidence="5">U3 small nucleolar RNA-associated protein 14</fullName>
    </submittedName>
</protein>
<evidence type="ECO:0000256" key="3">
    <source>
        <dbReference type="ARBA" id="ARBA00023242"/>
    </source>
</evidence>
<name>A0AAD5RPZ3_9PEZI</name>
<keyword evidence="6" id="KW-1185">Reference proteome</keyword>
<dbReference type="AlphaFoldDB" id="A0AAD5RPZ3"/>
<dbReference type="InterPro" id="IPR006709">
    <property type="entry name" value="SSU_processome_Utp14"/>
</dbReference>
<feature type="region of interest" description="Disordered" evidence="4">
    <location>
        <begin position="626"/>
        <end position="691"/>
    </location>
</feature>
<dbReference type="EMBL" id="JAKWBI020000148">
    <property type="protein sequence ID" value="KAJ2901530.1"/>
    <property type="molecule type" value="Genomic_DNA"/>
</dbReference>
<feature type="compositionally biased region" description="Acidic residues" evidence="4">
    <location>
        <begin position="223"/>
        <end position="236"/>
    </location>
</feature>
<dbReference type="GO" id="GO:0032040">
    <property type="term" value="C:small-subunit processome"/>
    <property type="evidence" value="ECO:0007669"/>
    <property type="project" value="InterPro"/>
</dbReference>
<organism evidence="5 6">
    <name type="scientific">Zalerion maritima</name>
    <dbReference type="NCBI Taxonomy" id="339359"/>
    <lineage>
        <taxon>Eukaryota</taxon>
        <taxon>Fungi</taxon>
        <taxon>Dikarya</taxon>
        <taxon>Ascomycota</taxon>
        <taxon>Pezizomycotina</taxon>
        <taxon>Sordariomycetes</taxon>
        <taxon>Lulworthiomycetidae</taxon>
        <taxon>Lulworthiales</taxon>
        <taxon>Lulworthiaceae</taxon>
        <taxon>Zalerion</taxon>
    </lineage>
</organism>
<sequence length="939" mass="103661">MARRQAHGRPLLRESGPKKSGSKKAKHSIRSTALNAFSIAADQVDGRGPRGPRTRQLDVEAEFHGKRRKPDSSDDEDEDDDDERPRKRIAREDDEGADDSDGLEWRVGVDEDDDSEIDSDDAFGESDEENLGITKNTSKGKGHKVEYSEGEDEDMEGVEQDDDTSSLGSEAIDLATALDQWQESESEQELENAAEDDESVSDGEESASAEEDESTSPSSDAGVFDEEYGYDDEDATDSAYNALHSVISDFQDGGKNGKERLDASDLGISTPKDAHMKTLKDLGLNSTKGGDVQKTVKKLKREDKRASKPGAGKKTDAPLPQRQQAKLDRSAAYEKTNETLDRWTETVKHNRRAEHLIFPLAQNSETHGVDRDAIAPITKATAANDLESTIMNIMEESGLGPSAPRETQALSNENLNKPSKSEMKERNAALRRERLLQSQEEARAKRIKKIKSKAYHRIHRKAEQRKQMKELEALEEAAGEDGKTMSLGEQELDDLNRQRAIVRMGGKHKDSKWAKKGAKAGRAVWDDEFKTSLKEMSRREIDLRRRIEGKGDSDSEVDSVGESYSESDADPGADPDAKRKQLLEEVELLRGEYPTTEDKLLRLPFMQRVEAKKRAENEALLKQISKELASDGEDKSSDDESVDIGRRSYGQPTKGEKSRPALAMEKINKPSAHAAASEDDEPLSASAAEGAEYGSAMTNGWEIAAKSARTSKKSKKGPKPQVAELGINAEVLTARPVGKTAVPLRQASRHQSQPKPNGPVGQGLEIDDTSSSDDSSEDESQADDEGVVSGFAAEKQALVRDEGDKVIDETIPGWGSWAGEGLSKREEKRTKERRFLKKVEGVVKEKARKDRGKEKVMINEKMIRKNGKYLASQLPHPFESREQYERSLHLPVGQEWVTKETFQDATKPRVIVKQGVIAPMSKPMYQASGTAAGGGGKKR</sequence>
<comment type="caution">
    <text evidence="5">The sequence shown here is derived from an EMBL/GenBank/DDBJ whole genome shotgun (WGS) entry which is preliminary data.</text>
</comment>
<evidence type="ECO:0000313" key="5">
    <source>
        <dbReference type="EMBL" id="KAJ2901530.1"/>
    </source>
</evidence>
<dbReference type="PANTHER" id="PTHR14150">
    <property type="entry name" value="U3 SMALL NUCLEOLAR RNA-ASSOCIATED PROTEIN 14"/>
    <property type="match status" value="1"/>
</dbReference>
<feature type="region of interest" description="Disordered" evidence="4">
    <location>
        <begin position="249"/>
        <end position="337"/>
    </location>
</feature>
<evidence type="ECO:0000256" key="1">
    <source>
        <dbReference type="ARBA" id="ARBA00004604"/>
    </source>
</evidence>
<feature type="compositionally biased region" description="Basic and acidic residues" evidence="4">
    <location>
        <begin position="626"/>
        <end position="635"/>
    </location>
</feature>
<feature type="compositionally biased region" description="Acidic residues" evidence="4">
    <location>
        <begin position="182"/>
        <end position="214"/>
    </location>
</feature>
<feature type="compositionally biased region" description="Basic and acidic residues" evidence="4">
    <location>
        <begin position="540"/>
        <end position="553"/>
    </location>
</feature>
<feature type="compositionally biased region" description="Acidic residues" evidence="4">
    <location>
        <begin position="110"/>
        <end position="130"/>
    </location>
</feature>
<feature type="compositionally biased region" description="Basic residues" evidence="4">
    <location>
        <begin position="709"/>
        <end position="718"/>
    </location>
</feature>
<evidence type="ECO:0000256" key="2">
    <source>
        <dbReference type="ARBA" id="ARBA00022553"/>
    </source>
</evidence>
<dbReference type="Pfam" id="PF04615">
    <property type="entry name" value="Utp14"/>
    <property type="match status" value="1"/>
</dbReference>
<feature type="compositionally biased region" description="Acidic residues" evidence="4">
    <location>
        <begin position="73"/>
        <end position="82"/>
    </location>
</feature>
<reference evidence="5" key="1">
    <citation type="submission" date="2022-07" db="EMBL/GenBank/DDBJ databases">
        <title>Draft genome sequence of Zalerion maritima ATCC 34329, a (micro)plastics degrading marine fungus.</title>
        <authorList>
            <person name="Paco A."/>
            <person name="Goncalves M.F.M."/>
            <person name="Rocha-Santos T.A.P."/>
            <person name="Alves A."/>
        </authorList>
    </citation>
    <scope>NUCLEOTIDE SEQUENCE</scope>
    <source>
        <strain evidence="5">ATCC 34329</strain>
    </source>
</reference>
<comment type="subcellular location">
    <subcellularLocation>
        <location evidence="1">Nucleus</location>
        <location evidence="1">Nucleolus</location>
    </subcellularLocation>
</comment>
<accession>A0AAD5RPZ3</accession>
<dbReference type="Proteomes" id="UP001201980">
    <property type="component" value="Unassembled WGS sequence"/>
</dbReference>
<evidence type="ECO:0000256" key="4">
    <source>
        <dbReference type="SAM" id="MobiDB-lite"/>
    </source>
</evidence>
<keyword evidence="2" id="KW-0597">Phosphoprotein</keyword>
<dbReference type="PANTHER" id="PTHR14150:SF12">
    <property type="entry name" value="U3 SMALL NUCLEOLAR RNA-ASSOCIATED PROTEIN 14 HOMOLOG A"/>
    <property type="match status" value="1"/>
</dbReference>
<dbReference type="GO" id="GO:0006364">
    <property type="term" value="P:rRNA processing"/>
    <property type="evidence" value="ECO:0007669"/>
    <property type="project" value="InterPro"/>
</dbReference>
<feature type="region of interest" description="Disordered" evidence="4">
    <location>
        <begin position="397"/>
        <end position="423"/>
    </location>
</feature>
<feature type="region of interest" description="Disordered" evidence="4">
    <location>
        <begin position="540"/>
        <end position="581"/>
    </location>
</feature>
<keyword evidence="3" id="KW-0539">Nucleus</keyword>
<feature type="compositionally biased region" description="Acidic residues" evidence="4">
    <location>
        <begin position="554"/>
        <end position="573"/>
    </location>
</feature>
<feature type="compositionally biased region" description="Basic residues" evidence="4">
    <location>
        <begin position="20"/>
        <end position="29"/>
    </location>
</feature>
<gene>
    <name evidence="5" type="ORF">MKZ38_001715</name>
</gene>
<feature type="compositionally biased region" description="Polar residues" evidence="4">
    <location>
        <begin position="408"/>
        <end position="418"/>
    </location>
</feature>
<feature type="compositionally biased region" description="Basic and acidic residues" evidence="4">
    <location>
        <begin position="325"/>
        <end position="337"/>
    </location>
</feature>
<feature type="compositionally biased region" description="Acidic residues" evidence="4">
    <location>
        <begin position="92"/>
        <end position="102"/>
    </location>
</feature>
<proteinExistence type="predicted"/>
<feature type="region of interest" description="Disordered" evidence="4">
    <location>
        <begin position="707"/>
        <end position="796"/>
    </location>
</feature>
<feature type="compositionally biased region" description="Acidic residues" evidence="4">
    <location>
        <begin position="765"/>
        <end position="786"/>
    </location>
</feature>
<evidence type="ECO:0000313" key="6">
    <source>
        <dbReference type="Proteomes" id="UP001201980"/>
    </source>
</evidence>
<feature type="region of interest" description="Disordered" evidence="4">
    <location>
        <begin position="1"/>
        <end position="237"/>
    </location>
</feature>